<dbReference type="GO" id="GO:0035251">
    <property type="term" value="F:UDP-glucosyltransferase activity"/>
    <property type="evidence" value="ECO:0007669"/>
    <property type="project" value="InterPro"/>
</dbReference>
<accession>A0A835RID4</accession>
<dbReference type="Pfam" id="PF00201">
    <property type="entry name" value="UDPGT"/>
    <property type="match status" value="1"/>
</dbReference>
<dbReference type="OrthoDB" id="5835829at2759"/>
<sequence length="484" mass="52569">MSSEKETLVLYPSPGMGHLVAIVELGKLFLGHGFAVSVVTVDATYTTGAASATSTLIHRMSSAHPSLTFHRLPAVSLPPNSSPHHEAHAFDLLRLSNPHLLRVLSSLSQTSSVRALILDFFCTDALDVAAELGIASYIFYTSSAASLVTFLHFPAIHSKITASFKDLGDSPLRFPGLPPIPARDMPLPLLDREDEAYKGFLFHFGRLPNADGIITNTWISLEPKPLKVIADGLAAPGGKVPQVYCVGPLITKSHTESRHECLHWLDTQPRRSVVFLCFGSLGAFSAKQLKEIATGLEKCGQRFLWVVRSPPAPKPALAPGGGESAKLTEAPPEPELDELLPPGFLERTRERGMVVKSWAPQAEVLRHAAVGGFVTHCGWNSVLESVLGGVPMVAWPLYAEQRMNKVLLVEELRLAVEMRGYETGAVAAAEVEERVRGLMEAEWGKEIRERMEAVRVEAEKALAEGGSSYVAVKELVAKWKAITT</sequence>
<comment type="caution">
    <text evidence="5">The sequence shown here is derived from an EMBL/GenBank/DDBJ whole genome shotgun (WGS) entry which is preliminary data.</text>
</comment>
<dbReference type="PANTHER" id="PTHR48048">
    <property type="entry name" value="GLYCOSYLTRANSFERASE"/>
    <property type="match status" value="1"/>
</dbReference>
<evidence type="ECO:0000313" key="6">
    <source>
        <dbReference type="Proteomes" id="UP000639772"/>
    </source>
</evidence>
<name>A0A835RID4_VANPL</name>
<organism evidence="5 6">
    <name type="scientific">Vanilla planifolia</name>
    <name type="common">Vanilla</name>
    <dbReference type="NCBI Taxonomy" id="51239"/>
    <lineage>
        <taxon>Eukaryota</taxon>
        <taxon>Viridiplantae</taxon>
        <taxon>Streptophyta</taxon>
        <taxon>Embryophyta</taxon>
        <taxon>Tracheophyta</taxon>
        <taxon>Spermatophyta</taxon>
        <taxon>Magnoliopsida</taxon>
        <taxon>Liliopsida</taxon>
        <taxon>Asparagales</taxon>
        <taxon>Orchidaceae</taxon>
        <taxon>Vanilloideae</taxon>
        <taxon>Vanilleae</taxon>
        <taxon>Vanilla</taxon>
    </lineage>
</organism>
<dbReference type="PROSITE" id="PS00375">
    <property type="entry name" value="UDPGT"/>
    <property type="match status" value="1"/>
</dbReference>
<dbReference type="Proteomes" id="UP000639772">
    <property type="component" value="Unassembled WGS sequence"/>
</dbReference>
<dbReference type="AlphaFoldDB" id="A0A835RID4"/>
<protein>
    <recommendedName>
        <fullName evidence="4">Glycosyltransferase</fullName>
        <ecNumber evidence="4">2.4.1.-</ecNumber>
    </recommendedName>
</protein>
<reference evidence="5 6" key="1">
    <citation type="journal article" date="2020" name="Nat. Food">
        <title>A phased Vanilla planifolia genome enables genetic improvement of flavour and production.</title>
        <authorList>
            <person name="Hasing T."/>
            <person name="Tang H."/>
            <person name="Brym M."/>
            <person name="Khazi F."/>
            <person name="Huang T."/>
            <person name="Chambers A.H."/>
        </authorList>
    </citation>
    <scope>NUCLEOTIDE SEQUENCE [LARGE SCALE GENOMIC DNA]</scope>
    <source>
        <tissue evidence="5">Leaf</tissue>
    </source>
</reference>
<dbReference type="InterPro" id="IPR002213">
    <property type="entry name" value="UDP_glucos_trans"/>
</dbReference>
<dbReference type="Gene3D" id="3.40.50.2000">
    <property type="entry name" value="Glycogen Phosphorylase B"/>
    <property type="match status" value="2"/>
</dbReference>
<keyword evidence="3" id="KW-0328">Glycosyltransferase</keyword>
<dbReference type="SUPFAM" id="SSF53756">
    <property type="entry name" value="UDP-Glycosyltransferase/glycogen phosphorylase"/>
    <property type="match status" value="1"/>
</dbReference>
<dbReference type="InterPro" id="IPR035595">
    <property type="entry name" value="UDP_glycos_trans_CS"/>
</dbReference>
<evidence type="ECO:0000256" key="4">
    <source>
        <dbReference type="RuleBase" id="RU362057"/>
    </source>
</evidence>
<dbReference type="PANTHER" id="PTHR48048:SF89">
    <property type="entry name" value="GLYCOSYLTRANSFERASE"/>
    <property type="match status" value="1"/>
</dbReference>
<dbReference type="EMBL" id="JADCNM010000004">
    <property type="protein sequence ID" value="KAG0486552.1"/>
    <property type="molecule type" value="Genomic_DNA"/>
</dbReference>
<proteinExistence type="inferred from homology"/>
<dbReference type="CDD" id="cd03784">
    <property type="entry name" value="GT1_Gtf-like"/>
    <property type="match status" value="1"/>
</dbReference>
<comment type="similarity">
    <text evidence="1 3">Belongs to the UDP-glycosyltransferase family.</text>
</comment>
<evidence type="ECO:0000313" key="5">
    <source>
        <dbReference type="EMBL" id="KAG0486552.1"/>
    </source>
</evidence>
<evidence type="ECO:0000256" key="2">
    <source>
        <dbReference type="ARBA" id="ARBA00022679"/>
    </source>
</evidence>
<dbReference type="InterPro" id="IPR050481">
    <property type="entry name" value="UDP-glycosyltransf_plant"/>
</dbReference>
<gene>
    <name evidence="5" type="ORF">HPP92_008647</name>
</gene>
<dbReference type="FunFam" id="3.40.50.2000:FF:000020">
    <property type="entry name" value="Glycosyltransferase"/>
    <property type="match status" value="1"/>
</dbReference>
<keyword evidence="2 3" id="KW-0808">Transferase</keyword>
<dbReference type="EC" id="2.4.1.-" evidence="4"/>
<evidence type="ECO:0000256" key="1">
    <source>
        <dbReference type="ARBA" id="ARBA00009995"/>
    </source>
</evidence>
<evidence type="ECO:0000256" key="3">
    <source>
        <dbReference type="RuleBase" id="RU003718"/>
    </source>
</evidence>